<evidence type="ECO:0000256" key="9">
    <source>
        <dbReference type="ARBA" id="ARBA00023310"/>
    </source>
</evidence>
<keyword evidence="8 10" id="KW-0139">CF(1)</keyword>
<keyword evidence="7 10" id="KW-0472">Membrane</keyword>
<dbReference type="Pfam" id="PF00231">
    <property type="entry name" value="ATP-synt"/>
    <property type="match status" value="1"/>
</dbReference>
<comment type="subunit">
    <text evidence="10">F-type ATPases have 2 components, CF(1) - the catalytic core - and CF(0) - the membrane proton channel. CF(1) has five subunits: alpha(3), beta(3), gamma(1), delta(1), epsilon(1). CF(0) has three main subunits: a, b and c.</text>
</comment>
<evidence type="ECO:0000256" key="7">
    <source>
        <dbReference type="ARBA" id="ARBA00023136"/>
    </source>
</evidence>
<organism evidence="11 12">
    <name type="scientific">Candidatus Wolfebacteria bacterium GW2011_GWA2_47_9b</name>
    <dbReference type="NCBI Taxonomy" id="1619005"/>
    <lineage>
        <taxon>Bacteria</taxon>
        <taxon>Candidatus Wolfeibacteriota</taxon>
    </lineage>
</organism>
<dbReference type="GO" id="GO:0005886">
    <property type="term" value="C:plasma membrane"/>
    <property type="evidence" value="ECO:0007669"/>
    <property type="project" value="UniProtKB-SubCell"/>
</dbReference>
<keyword evidence="10" id="KW-1003">Cell membrane</keyword>
<dbReference type="SUPFAM" id="SSF52943">
    <property type="entry name" value="ATP synthase (F1-ATPase), gamma subunit"/>
    <property type="match status" value="1"/>
</dbReference>
<dbReference type="PANTHER" id="PTHR11693">
    <property type="entry name" value="ATP SYNTHASE GAMMA CHAIN"/>
    <property type="match status" value="1"/>
</dbReference>
<dbReference type="EMBL" id="LCPB01000005">
    <property type="protein sequence ID" value="KKU90256.1"/>
    <property type="molecule type" value="Genomic_DNA"/>
</dbReference>
<evidence type="ECO:0000313" key="12">
    <source>
        <dbReference type="Proteomes" id="UP000033882"/>
    </source>
</evidence>
<comment type="subcellular location">
    <subcellularLocation>
        <location evidence="10">Cell membrane</location>
        <topology evidence="10">Peripheral membrane protein</topology>
    </subcellularLocation>
    <subcellularLocation>
        <location evidence="2">Membrane</location>
        <topology evidence="2">Peripheral membrane protein</topology>
    </subcellularLocation>
</comment>
<comment type="similarity">
    <text evidence="3 10">Belongs to the ATPase gamma chain family.</text>
</comment>
<name>A0A0G1U7Z3_9BACT</name>
<dbReference type="Gene3D" id="1.10.287.80">
    <property type="entry name" value="ATP synthase, gamma subunit, helix hairpin domain"/>
    <property type="match status" value="1"/>
</dbReference>
<keyword evidence="9 10" id="KW-0066">ATP synthesis</keyword>
<dbReference type="PRINTS" id="PR00126">
    <property type="entry name" value="ATPASEGAMMA"/>
</dbReference>
<dbReference type="CDD" id="cd12151">
    <property type="entry name" value="F1-ATPase_gamma"/>
    <property type="match status" value="1"/>
</dbReference>
<evidence type="ECO:0000256" key="6">
    <source>
        <dbReference type="ARBA" id="ARBA00023065"/>
    </source>
</evidence>
<dbReference type="Gene3D" id="3.40.1380.10">
    <property type="match status" value="1"/>
</dbReference>
<gene>
    <name evidence="10" type="primary">atpG</name>
    <name evidence="11" type="ORF">UY19_C0005G0059</name>
</gene>
<reference evidence="11 12" key="1">
    <citation type="journal article" date="2015" name="Nature">
        <title>rRNA introns, odd ribosomes, and small enigmatic genomes across a large radiation of phyla.</title>
        <authorList>
            <person name="Brown C.T."/>
            <person name="Hug L.A."/>
            <person name="Thomas B.C."/>
            <person name="Sharon I."/>
            <person name="Castelle C.J."/>
            <person name="Singh A."/>
            <person name="Wilkins M.J."/>
            <person name="Williams K.H."/>
            <person name="Banfield J.F."/>
        </authorList>
    </citation>
    <scope>NUCLEOTIDE SEQUENCE [LARGE SCALE GENOMIC DNA]</scope>
</reference>
<sequence length="319" mass="35921">MASSLDIKRRIRSINSTKKITRAMEMVSAAKMRRAVSSVLGVRSYAHSAWHILTNLARAFESYQESPFLEVRPVRRVLVVVVSSDRGLCGSFNTQIAKILREELTHPEKLKTSRLGRRRIDSQVEDDQLVVDFITVGKKGEAMVRKLSREIIAAFPSGTHFSVFGDIAPLARIVIEEYSVKRYDKVVVFYTDYVSAVTQQTKMRQILPISKFDIEQQIAEMDILAKQYAVEDYAMEYKVEPSPPELLEYILPKLIAMQLFHAVLESQASEHAARMIAMRNATDAAAEMSGDLTLMYNQIRQGKITQEIAEISAGSAALS</sequence>
<evidence type="ECO:0000256" key="8">
    <source>
        <dbReference type="ARBA" id="ARBA00023196"/>
    </source>
</evidence>
<keyword evidence="4 10" id="KW-0813">Transport</keyword>
<dbReference type="GO" id="GO:0046933">
    <property type="term" value="F:proton-transporting ATP synthase activity, rotational mechanism"/>
    <property type="evidence" value="ECO:0007669"/>
    <property type="project" value="UniProtKB-UniRule"/>
</dbReference>
<comment type="caution">
    <text evidence="11">The sequence shown here is derived from an EMBL/GenBank/DDBJ whole genome shotgun (WGS) entry which is preliminary data.</text>
</comment>
<protein>
    <recommendedName>
        <fullName evidence="10">ATP synthase gamma chain</fullName>
    </recommendedName>
    <alternativeName>
        <fullName evidence="10">ATP synthase F1 sector gamma subunit</fullName>
    </alternativeName>
    <alternativeName>
        <fullName evidence="10">F-ATPase gamma subunit</fullName>
    </alternativeName>
</protein>
<dbReference type="PANTHER" id="PTHR11693:SF22">
    <property type="entry name" value="ATP SYNTHASE SUBUNIT GAMMA, MITOCHONDRIAL"/>
    <property type="match status" value="1"/>
</dbReference>
<dbReference type="GO" id="GO:0045259">
    <property type="term" value="C:proton-transporting ATP synthase complex"/>
    <property type="evidence" value="ECO:0007669"/>
    <property type="project" value="UniProtKB-KW"/>
</dbReference>
<dbReference type="InterPro" id="IPR035968">
    <property type="entry name" value="ATP_synth_F1_ATPase_gsu"/>
</dbReference>
<comment type="function">
    <text evidence="1 10">Produces ATP from ADP in the presence of a proton gradient across the membrane. The gamma chain is believed to be important in regulating ATPase activity and the flow of protons through the CF(0) complex.</text>
</comment>
<dbReference type="HAMAP" id="MF_00815">
    <property type="entry name" value="ATP_synth_gamma_bact"/>
    <property type="match status" value="1"/>
</dbReference>
<evidence type="ECO:0000256" key="4">
    <source>
        <dbReference type="ARBA" id="ARBA00022448"/>
    </source>
</evidence>
<dbReference type="InterPro" id="IPR000131">
    <property type="entry name" value="ATP_synth_F1_gsu"/>
</dbReference>
<evidence type="ECO:0000256" key="1">
    <source>
        <dbReference type="ARBA" id="ARBA00003456"/>
    </source>
</evidence>
<accession>A0A0G1U7Z3</accession>
<proteinExistence type="inferred from homology"/>
<dbReference type="AlphaFoldDB" id="A0A0G1U7Z3"/>
<evidence type="ECO:0000256" key="10">
    <source>
        <dbReference type="HAMAP-Rule" id="MF_00815"/>
    </source>
</evidence>
<dbReference type="GO" id="GO:0042777">
    <property type="term" value="P:proton motive force-driven plasma membrane ATP synthesis"/>
    <property type="evidence" value="ECO:0007669"/>
    <property type="project" value="UniProtKB-UniRule"/>
</dbReference>
<keyword evidence="5 10" id="KW-0375">Hydrogen ion transport</keyword>
<evidence type="ECO:0000256" key="5">
    <source>
        <dbReference type="ARBA" id="ARBA00022781"/>
    </source>
</evidence>
<keyword evidence="6 10" id="KW-0406">Ion transport</keyword>
<evidence type="ECO:0000256" key="3">
    <source>
        <dbReference type="ARBA" id="ARBA00007681"/>
    </source>
</evidence>
<dbReference type="GO" id="GO:0005524">
    <property type="term" value="F:ATP binding"/>
    <property type="evidence" value="ECO:0007669"/>
    <property type="project" value="UniProtKB-UniRule"/>
</dbReference>
<dbReference type="NCBIfam" id="TIGR01146">
    <property type="entry name" value="ATPsyn_F1gamma"/>
    <property type="match status" value="1"/>
</dbReference>
<evidence type="ECO:0000313" key="11">
    <source>
        <dbReference type="EMBL" id="KKU90256.1"/>
    </source>
</evidence>
<dbReference type="Proteomes" id="UP000033882">
    <property type="component" value="Unassembled WGS sequence"/>
</dbReference>
<dbReference type="PATRIC" id="fig|1619005.3.peg.349"/>
<evidence type="ECO:0000256" key="2">
    <source>
        <dbReference type="ARBA" id="ARBA00004170"/>
    </source>
</evidence>